<reference evidence="2 3" key="1">
    <citation type="journal article" date="2023" name="Microbiol. Spectr.">
        <title>Symbiosis of Carpenter Bees with Uncharacterized Lactic Acid Bacteria Showing NAD Auxotrophy.</title>
        <authorList>
            <person name="Kawasaki S."/>
            <person name="Ozawa K."/>
            <person name="Mori T."/>
            <person name="Yamamoto A."/>
            <person name="Ito M."/>
            <person name="Ohkuma M."/>
            <person name="Sakamoto M."/>
            <person name="Matsutani M."/>
        </authorList>
    </citation>
    <scope>NUCLEOTIDE SEQUENCE [LARGE SCALE GENOMIC DNA]</scope>
    <source>
        <strain evidence="2 3">KimH</strain>
    </source>
</reference>
<gene>
    <name evidence="2" type="ORF">KIMH_08390</name>
</gene>
<organism evidence="2 3">
    <name type="scientific">Bombiscardovia apis</name>
    <dbReference type="NCBI Taxonomy" id="2932182"/>
    <lineage>
        <taxon>Bacteria</taxon>
        <taxon>Bacillati</taxon>
        <taxon>Actinomycetota</taxon>
        <taxon>Actinomycetes</taxon>
        <taxon>Bifidobacteriales</taxon>
        <taxon>Bifidobacteriaceae</taxon>
        <taxon>Bombiscardovia</taxon>
    </lineage>
</organism>
<dbReference type="InterPro" id="IPR000182">
    <property type="entry name" value="GNAT_dom"/>
</dbReference>
<keyword evidence="3" id="KW-1185">Reference proteome</keyword>
<name>A0ABN6SGH3_9BIFI</name>
<dbReference type="Proteomes" id="UP001321748">
    <property type="component" value="Chromosome"/>
</dbReference>
<protein>
    <recommendedName>
        <fullName evidence="1">N-acetyltransferase domain-containing protein</fullName>
    </recommendedName>
</protein>
<evidence type="ECO:0000313" key="2">
    <source>
        <dbReference type="EMBL" id="BDR54728.1"/>
    </source>
</evidence>
<evidence type="ECO:0000259" key="1">
    <source>
        <dbReference type="PROSITE" id="PS51186"/>
    </source>
</evidence>
<accession>A0ABN6SGH3</accession>
<dbReference type="SUPFAM" id="SSF55729">
    <property type="entry name" value="Acyl-CoA N-acyltransferases (Nat)"/>
    <property type="match status" value="1"/>
</dbReference>
<sequence length="194" mass="21958">MRLRPYRRHEDDARLIELAQEDINTRGHTGLSEQDAKLFARQRFAEELGKEMRPDENVIVIAIADSHEEITALTAQSTVSTNNEEESSDNNQCLKPSHCASRIMAFIKLEIRPDSVTNRPEGFIHHLCIDQRCKNTRLSAALINDAQHWAQRNGLYKLSLDLDAADEASISLYEASGFHVSSVSMEIPCLEPER</sequence>
<feature type="domain" description="N-acetyltransferase" evidence="1">
    <location>
        <begin position="57"/>
        <end position="194"/>
    </location>
</feature>
<dbReference type="RefSeq" id="WP_317642245.1">
    <property type="nucleotide sequence ID" value="NZ_AP026800.1"/>
</dbReference>
<dbReference type="Pfam" id="PF00583">
    <property type="entry name" value="Acetyltransf_1"/>
    <property type="match status" value="1"/>
</dbReference>
<dbReference type="Gene3D" id="3.40.630.30">
    <property type="match status" value="1"/>
</dbReference>
<dbReference type="PROSITE" id="PS51186">
    <property type="entry name" value="GNAT"/>
    <property type="match status" value="1"/>
</dbReference>
<proteinExistence type="predicted"/>
<dbReference type="EMBL" id="AP026800">
    <property type="protein sequence ID" value="BDR54728.1"/>
    <property type="molecule type" value="Genomic_DNA"/>
</dbReference>
<evidence type="ECO:0000313" key="3">
    <source>
        <dbReference type="Proteomes" id="UP001321748"/>
    </source>
</evidence>
<dbReference type="InterPro" id="IPR016181">
    <property type="entry name" value="Acyl_CoA_acyltransferase"/>
</dbReference>